<dbReference type="PANTHER" id="PTHR42751">
    <property type="entry name" value="SODIUM/HYDROGEN EXCHANGER FAMILY/TRKA DOMAIN PROTEIN"/>
    <property type="match status" value="1"/>
</dbReference>
<keyword evidence="5" id="KW-1133">Transmembrane helix</keyword>
<evidence type="ECO:0000256" key="4">
    <source>
        <dbReference type="ARBA" id="ARBA00022692"/>
    </source>
</evidence>
<accession>A0A6G7PVL6</accession>
<keyword evidence="4" id="KW-0812">Transmembrane</keyword>
<reference evidence="8 9" key="1">
    <citation type="submission" date="2020-02" db="EMBL/GenBank/DDBJ databases">
        <title>Genome analysis of Thermosulfuriphilus ammonigenes ST65T, an anaerobic thermophilic chemolithoautotrophic bacterium isolated from a deep-sea hydrothermal vent.</title>
        <authorList>
            <person name="Slobodkina G."/>
            <person name="Allioux M."/>
            <person name="Merkel A."/>
            <person name="Alain K."/>
            <person name="Jebbar M."/>
            <person name="Slobodkin A."/>
        </authorList>
    </citation>
    <scope>NUCLEOTIDE SEQUENCE [LARGE SCALE GENOMIC DNA]</scope>
    <source>
        <strain evidence="8 9">ST65</strain>
    </source>
</reference>
<protein>
    <submittedName>
        <fullName evidence="8">Potassium transporter KefB</fullName>
    </submittedName>
</protein>
<sequence length="564" mass="62956">MVILQDILIILGFALATSLLAHRLRVPNLVGFIIAGMFIGPFGLRLIPNTHEIELLAELGIVLLLFSIGLEFSPAHFRRLRRVVLLGGTAQILLTIVLAGGLYWLLVAPELGRSIFLGSFVALSSTAIVLTILQQKGLIESPQGQVSLGLLLFQDLAIVPLVLLVPFLAGQVEADPRSVGIIFLKSLLLFALLYTLGRWGVPRFMELVVRTRSRELFVLAVLTFCLAVAWGTYKAGFSLSLGAFLAGFILARSEYSYQAIANILPFKDFLSCFFFISIGMLFDPLFVWRHPVPILGLALLSFALKTAVIFGVVRLLRYSLRICFLVALSLFQIGEFSFLLAQEALKIELISRQEYQFLLAVSIITMLVTPVLIALAERWQYLFLPGRRPSSSESIRDRLVIIGFGIIGRALRDAARRMEIPYSIVEMNPETVKREKKAGEPIIFGDATYEYILLEAGVDQAKVLAVTIPDSQAVRRVVSLARSLNPNLYIIVRTRYVAKIAPLLRLGADEVIPEELVVALEIFVRSLRVYLLPEERIDGLLKELREAHYSRLCPSGRRQQEERP</sequence>
<dbReference type="GO" id="GO:0006813">
    <property type="term" value="P:potassium ion transport"/>
    <property type="evidence" value="ECO:0007669"/>
    <property type="project" value="InterPro"/>
</dbReference>
<keyword evidence="3" id="KW-0813">Transport</keyword>
<dbReference type="GO" id="GO:0015297">
    <property type="term" value="F:antiporter activity"/>
    <property type="evidence" value="ECO:0007669"/>
    <property type="project" value="InterPro"/>
</dbReference>
<dbReference type="SUPFAM" id="SSF51735">
    <property type="entry name" value="NAD(P)-binding Rossmann-fold domains"/>
    <property type="match status" value="1"/>
</dbReference>
<dbReference type="PROSITE" id="PS51201">
    <property type="entry name" value="RCK_N"/>
    <property type="match status" value="1"/>
</dbReference>
<evidence type="ECO:0000259" key="7">
    <source>
        <dbReference type="PROSITE" id="PS51201"/>
    </source>
</evidence>
<dbReference type="PANTHER" id="PTHR42751:SF3">
    <property type="entry name" value="SODIUM_GLUTAMATE SYMPORTER"/>
    <property type="match status" value="1"/>
</dbReference>
<evidence type="ECO:0000313" key="9">
    <source>
        <dbReference type="Proteomes" id="UP000502179"/>
    </source>
</evidence>
<comment type="similarity">
    <text evidence="2">Belongs to the monovalent cation:proton antiporter 2 (CPA2) transporter (TC 2.A.37) family.</text>
</comment>
<dbReference type="KEGG" id="tav:G4V39_05320"/>
<dbReference type="RefSeq" id="WP_166031943.1">
    <property type="nucleotide sequence ID" value="NZ_CP048877.1"/>
</dbReference>
<organism evidence="8 9">
    <name type="scientific">Thermosulfuriphilus ammonigenes</name>
    <dbReference type="NCBI Taxonomy" id="1936021"/>
    <lineage>
        <taxon>Bacteria</taxon>
        <taxon>Pseudomonadati</taxon>
        <taxon>Thermodesulfobacteriota</taxon>
        <taxon>Thermodesulfobacteria</taxon>
        <taxon>Thermodesulfobacteriales</taxon>
        <taxon>Thermodesulfobacteriaceae</taxon>
        <taxon>Thermosulfuriphilus</taxon>
    </lineage>
</organism>
<dbReference type="GO" id="GO:1902600">
    <property type="term" value="P:proton transmembrane transport"/>
    <property type="evidence" value="ECO:0007669"/>
    <property type="project" value="InterPro"/>
</dbReference>
<evidence type="ECO:0000256" key="2">
    <source>
        <dbReference type="ARBA" id="ARBA00005551"/>
    </source>
</evidence>
<evidence type="ECO:0000313" key="8">
    <source>
        <dbReference type="EMBL" id="QIJ71725.1"/>
    </source>
</evidence>
<proteinExistence type="inferred from homology"/>
<dbReference type="Pfam" id="PF00999">
    <property type="entry name" value="Na_H_Exchanger"/>
    <property type="match status" value="1"/>
</dbReference>
<evidence type="ECO:0000256" key="5">
    <source>
        <dbReference type="ARBA" id="ARBA00022989"/>
    </source>
</evidence>
<name>A0A6G7PVL6_9BACT</name>
<dbReference type="Gene3D" id="1.20.1530.20">
    <property type="match status" value="1"/>
</dbReference>
<dbReference type="EMBL" id="CP048877">
    <property type="protein sequence ID" value="QIJ71725.1"/>
    <property type="molecule type" value="Genomic_DNA"/>
</dbReference>
<dbReference type="AlphaFoldDB" id="A0A6G7PVL6"/>
<dbReference type="InterPro" id="IPR006153">
    <property type="entry name" value="Cation/H_exchanger_TM"/>
</dbReference>
<dbReference type="Pfam" id="PF02254">
    <property type="entry name" value="TrkA_N"/>
    <property type="match status" value="1"/>
</dbReference>
<dbReference type="InterPro" id="IPR003148">
    <property type="entry name" value="RCK_N"/>
</dbReference>
<dbReference type="GO" id="GO:0016020">
    <property type="term" value="C:membrane"/>
    <property type="evidence" value="ECO:0007669"/>
    <property type="project" value="UniProtKB-SubCell"/>
</dbReference>
<keyword evidence="6" id="KW-0472">Membrane</keyword>
<gene>
    <name evidence="8" type="ORF">G4V39_05320</name>
</gene>
<evidence type="ECO:0000256" key="1">
    <source>
        <dbReference type="ARBA" id="ARBA00004141"/>
    </source>
</evidence>
<comment type="subcellular location">
    <subcellularLocation>
        <location evidence="1">Membrane</location>
        <topology evidence="1">Multi-pass membrane protein</topology>
    </subcellularLocation>
</comment>
<keyword evidence="9" id="KW-1185">Reference proteome</keyword>
<feature type="domain" description="RCK N-terminal" evidence="7">
    <location>
        <begin position="396"/>
        <end position="513"/>
    </location>
</feature>
<dbReference type="InterPro" id="IPR038770">
    <property type="entry name" value="Na+/solute_symporter_sf"/>
</dbReference>
<dbReference type="InterPro" id="IPR036291">
    <property type="entry name" value="NAD(P)-bd_dom_sf"/>
</dbReference>
<evidence type="ECO:0000256" key="6">
    <source>
        <dbReference type="ARBA" id="ARBA00023136"/>
    </source>
</evidence>
<dbReference type="Proteomes" id="UP000502179">
    <property type="component" value="Chromosome"/>
</dbReference>
<evidence type="ECO:0000256" key="3">
    <source>
        <dbReference type="ARBA" id="ARBA00022448"/>
    </source>
</evidence>
<dbReference type="Gene3D" id="3.40.50.720">
    <property type="entry name" value="NAD(P)-binding Rossmann-like Domain"/>
    <property type="match status" value="1"/>
</dbReference>